<reference evidence="1 2" key="1">
    <citation type="journal article" date="2015" name="Genome Biol. Evol.">
        <title>Comparative Genomics of a Bacterivorous Green Alga Reveals Evolutionary Causalities and Consequences of Phago-Mixotrophic Mode of Nutrition.</title>
        <authorList>
            <person name="Burns J.A."/>
            <person name="Paasch A."/>
            <person name="Narechania A."/>
            <person name="Kim E."/>
        </authorList>
    </citation>
    <scope>NUCLEOTIDE SEQUENCE [LARGE SCALE GENOMIC DNA]</scope>
    <source>
        <strain evidence="1 2">PLY_AMNH</strain>
    </source>
</reference>
<proteinExistence type="predicted"/>
<evidence type="ECO:0000313" key="2">
    <source>
        <dbReference type="Proteomes" id="UP001190700"/>
    </source>
</evidence>
<accession>A0AAE0EXV4</accession>
<evidence type="ECO:0000313" key="1">
    <source>
        <dbReference type="EMBL" id="KAK3243025.1"/>
    </source>
</evidence>
<name>A0AAE0EXV4_9CHLO</name>
<dbReference type="EMBL" id="LGRX02033090">
    <property type="protein sequence ID" value="KAK3243025.1"/>
    <property type="molecule type" value="Genomic_DNA"/>
</dbReference>
<protein>
    <submittedName>
        <fullName evidence="1">Uncharacterized protein</fullName>
    </submittedName>
</protein>
<keyword evidence="2" id="KW-1185">Reference proteome</keyword>
<dbReference type="Proteomes" id="UP001190700">
    <property type="component" value="Unassembled WGS sequence"/>
</dbReference>
<organism evidence="1 2">
    <name type="scientific">Cymbomonas tetramitiformis</name>
    <dbReference type="NCBI Taxonomy" id="36881"/>
    <lineage>
        <taxon>Eukaryota</taxon>
        <taxon>Viridiplantae</taxon>
        <taxon>Chlorophyta</taxon>
        <taxon>Pyramimonadophyceae</taxon>
        <taxon>Pyramimonadales</taxon>
        <taxon>Pyramimonadaceae</taxon>
        <taxon>Cymbomonas</taxon>
    </lineage>
</organism>
<dbReference type="AlphaFoldDB" id="A0AAE0EXV4"/>
<sequence length="253" mass="28863">MSYERNTLYRAFTRRTQTESPSAPEKKRSNLTAPNFDLVLESNQAVGHNIVLAFKLLGEQDHIINRVAAWWTTEKNKNIPGVYPHGQITHVEVMIRVTDDDWRMFSINMMEARRDHPDDPIVYDWGKVHMRTILPSHLHRYTYVSVAMSRQLQHTVYGFLVSQLDHKFNFAGYVMNHVVPCAVGVRNGAKLEPRENTRYMCAELVMIALQMGQVPGSHRFAPCKMSPNSIYNFCCSEDAIGCTGTTNPLASCD</sequence>
<comment type="caution">
    <text evidence="1">The sequence shown here is derived from an EMBL/GenBank/DDBJ whole genome shotgun (WGS) entry which is preliminary data.</text>
</comment>
<gene>
    <name evidence="1" type="ORF">CYMTET_47294</name>
</gene>